<evidence type="ECO:0000313" key="5">
    <source>
        <dbReference type="Proteomes" id="UP001265746"/>
    </source>
</evidence>
<sequence>MEVYLQLLLLEDQATPTEDLDLPSEQSLSNSENMWRDWLDSLPPAVPVVAPHASSRYDRRQNAAGNISADRDSDERDTSSRNGYHSPSRPHNASNMNQNTQADPVNDSLWAQVRYLLPSKEDSNTTIDLDSLDRVLSSMGRIFLQHEGSQDCLVCGSMADFSPAGAIHNVDLVRLRYELEAATQSEKEAVFKYHVPPPDPRLRVRFEWSSIDKVDFVLEKHECWSAIRLQEFRKTEKAVRIGDGMPPLYTYPDVPDVFEKSETTTESPATHKSGSYSPDPIKFHQTLAVAPEEALRAEHRQHVKDVCVLVPFQDGKRGLAREVTESLDFELIKLWLSQCEIEHTLCSRQNEDSCHPGLILIDAEMMCLVTVAPADPVPYIALSYVWGYVAQPILTKAVLGLWKLKGQLRNVQIPQTIRDAIQLIQMIGYRYIWVDALCIVQDDETSRHGQISQMHEIYRYAIMTIVAADGDNCSNGLPGVTIGTERLHKHRRYELPGLCLMKVPASTKHGIETSPWRARGWTFQEELCSRRTLVLLPEVMFFSCASAVWREDLQLEITDPIPRSEEGLVSLASILDQKTAADGKDLLLLFRDLVKRYMQRTLSRIDDMENAFAGVAGILEPLLGPAYHGIPERMFVEVIHGCWFWDTSLKRRVGFPSWSWTGWIYSHEQADIGIQPLSTGWNMSQLLTFYKVSSCSIELLGQPRPAGFLGSEFLPSVDVELRSHFIPNEELIKSKNESLEHQGDCSTGLIAFYTSVAYLRLRTPPGDFVGSSREYRVFHPQTNQQLTSIRLNVAYVAQSGTLLPFIVVYHDPNNRSFRLMLISIDGNIAERVNVTAQGRLVKEVDWKSANPKKELIIILTPSHRQDNTPASHPAMATSAAATRYKLIFHAPLSAVAACKQAIFAAGAGRYPNYSECAFTVVGTGQFRPGDAANPHIGKVGALEEVQEAVVETLCVGEETTRKAVDALKKAHPYEEPSYHVYKLEDF</sequence>
<dbReference type="Proteomes" id="UP001265746">
    <property type="component" value="Unassembled WGS sequence"/>
</dbReference>
<dbReference type="PANTHER" id="PTHR33112:SF12">
    <property type="entry name" value="HETEROKARYON INCOMPATIBILITY DOMAIN-CONTAINING PROTEIN"/>
    <property type="match status" value="1"/>
</dbReference>
<evidence type="ECO:0000313" key="4">
    <source>
        <dbReference type="EMBL" id="KAK2596005.1"/>
    </source>
</evidence>
<evidence type="ECO:0000256" key="1">
    <source>
        <dbReference type="ARBA" id="ARBA00020998"/>
    </source>
</evidence>
<feature type="domain" description="Heterokaryon incompatibility" evidence="3">
    <location>
        <begin position="379"/>
        <end position="525"/>
    </location>
</feature>
<dbReference type="Gene3D" id="3.30.70.120">
    <property type="match status" value="1"/>
</dbReference>
<protein>
    <recommendedName>
        <fullName evidence="1">ATP phosphoribosyltransferase</fullName>
    </recommendedName>
</protein>
<feature type="compositionally biased region" description="Polar residues" evidence="2">
    <location>
        <begin position="82"/>
        <end position="103"/>
    </location>
</feature>
<accession>A0AAD9VWE9</accession>
<evidence type="ECO:0000259" key="3">
    <source>
        <dbReference type="Pfam" id="PF06985"/>
    </source>
</evidence>
<gene>
    <name evidence="4" type="ORF">N8I77_013517</name>
</gene>
<organism evidence="4 5">
    <name type="scientific">Phomopsis amygdali</name>
    <name type="common">Fusicoccum amygdali</name>
    <dbReference type="NCBI Taxonomy" id="1214568"/>
    <lineage>
        <taxon>Eukaryota</taxon>
        <taxon>Fungi</taxon>
        <taxon>Dikarya</taxon>
        <taxon>Ascomycota</taxon>
        <taxon>Pezizomycotina</taxon>
        <taxon>Sordariomycetes</taxon>
        <taxon>Sordariomycetidae</taxon>
        <taxon>Diaporthales</taxon>
        <taxon>Diaporthaceae</taxon>
        <taxon>Diaporthe</taxon>
    </lineage>
</organism>
<dbReference type="SUPFAM" id="SSF102705">
    <property type="entry name" value="NIF3 (NGG1p interacting factor 3)-like"/>
    <property type="match status" value="1"/>
</dbReference>
<dbReference type="InterPro" id="IPR015867">
    <property type="entry name" value="N-reg_PII/ATP_PRibTrfase_C"/>
</dbReference>
<keyword evidence="5" id="KW-1185">Reference proteome</keyword>
<name>A0AAD9VWE9_PHOAM</name>
<dbReference type="PANTHER" id="PTHR33112">
    <property type="entry name" value="DOMAIN PROTEIN, PUTATIVE-RELATED"/>
    <property type="match status" value="1"/>
</dbReference>
<proteinExistence type="predicted"/>
<feature type="compositionally biased region" description="Polar residues" evidence="2">
    <location>
        <begin position="264"/>
        <end position="276"/>
    </location>
</feature>
<feature type="region of interest" description="Disordered" evidence="2">
    <location>
        <begin position="260"/>
        <end position="279"/>
    </location>
</feature>
<dbReference type="InterPro" id="IPR010730">
    <property type="entry name" value="HET"/>
</dbReference>
<dbReference type="EMBL" id="JAUJFL010000012">
    <property type="protein sequence ID" value="KAK2596005.1"/>
    <property type="molecule type" value="Genomic_DNA"/>
</dbReference>
<feature type="region of interest" description="Disordered" evidence="2">
    <location>
        <begin position="52"/>
        <end position="103"/>
    </location>
</feature>
<dbReference type="AlphaFoldDB" id="A0AAD9VWE9"/>
<reference evidence="4" key="1">
    <citation type="submission" date="2023-06" db="EMBL/GenBank/DDBJ databases">
        <authorList>
            <person name="Noh H."/>
        </authorList>
    </citation>
    <scope>NUCLEOTIDE SEQUENCE</scope>
    <source>
        <strain evidence="4">DUCC20226</strain>
    </source>
</reference>
<dbReference type="Pfam" id="PF06985">
    <property type="entry name" value="HET"/>
    <property type="match status" value="1"/>
</dbReference>
<comment type="caution">
    <text evidence="4">The sequence shown here is derived from an EMBL/GenBank/DDBJ whole genome shotgun (WGS) entry which is preliminary data.</text>
</comment>
<feature type="compositionally biased region" description="Basic and acidic residues" evidence="2">
    <location>
        <begin position="69"/>
        <end position="79"/>
    </location>
</feature>
<dbReference type="InterPro" id="IPR036069">
    <property type="entry name" value="DUF34/NIF3_sf"/>
</dbReference>
<evidence type="ECO:0000256" key="2">
    <source>
        <dbReference type="SAM" id="MobiDB-lite"/>
    </source>
</evidence>